<accession>X0XKG7</accession>
<gene>
    <name evidence="3" type="ORF">S01H1_65281</name>
</gene>
<comment type="caution">
    <text evidence="3">The sequence shown here is derived from an EMBL/GenBank/DDBJ whole genome shotgun (WGS) entry which is preliminary data.</text>
</comment>
<dbReference type="Gene3D" id="3.30.830.10">
    <property type="entry name" value="Metalloenzyme, LuxS/M16 peptidase-like"/>
    <property type="match status" value="1"/>
</dbReference>
<feature type="domain" description="Peptidase M16 C-terminal" evidence="2">
    <location>
        <begin position="1"/>
        <end position="67"/>
    </location>
</feature>
<dbReference type="InterPro" id="IPR050361">
    <property type="entry name" value="MPP/UQCRC_Complex"/>
</dbReference>
<evidence type="ECO:0000259" key="2">
    <source>
        <dbReference type="Pfam" id="PF05193"/>
    </source>
</evidence>
<proteinExistence type="inferred from homology"/>
<organism evidence="3">
    <name type="scientific">marine sediment metagenome</name>
    <dbReference type="NCBI Taxonomy" id="412755"/>
    <lineage>
        <taxon>unclassified sequences</taxon>
        <taxon>metagenomes</taxon>
        <taxon>ecological metagenomes</taxon>
    </lineage>
</organism>
<dbReference type="PANTHER" id="PTHR11851:SF49">
    <property type="entry name" value="MITOCHONDRIAL-PROCESSING PEPTIDASE SUBUNIT ALPHA"/>
    <property type="match status" value="1"/>
</dbReference>
<sequence length="151" mass="16418">FKEVRERRGLAYSVGSSVGRYFDTGLLVISAGVSPQNLKETVRVIVGELRKLLEEPVGAEEMTRVRDYSVGSFRLSLETSMALGQRAGDLLLTMGEIEPVESVVEKLQAITADDVMRVARRIVQAGKLVLSVVGPDVEREDLAELVAATAD</sequence>
<name>X0XKG7_9ZZZZ</name>
<comment type="similarity">
    <text evidence="1">Belongs to the peptidase M16 family.</text>
</comment>
<dbReference type="AlphaFoldDB" id="X0XKG7"/>
<dbReference type="GO" id="GO:0046872">
    <property type="term" value="F:metal ion binding"/>
    <property type="evidence" value="ECO:0007669"/>
    <property type="project" value="InterPro"/>
</dbReference>
<dbReference type="SUPFAM" id="SSF63411">
    <property type="entry name" value="LuxS/MPP-like metallohydrolase"/>
    <property type="match status" value="1"/>
</dbReference>
<dbReference type="Pfam" id="PF05193">
    <property type="entry name" value="Peptidase_M16_C"/>
    <property type="match status" value="1"/>
</dbReference>
<evidence type="ECO:0000256" key="1">
    <source>
        <dbReference type="ARBA" id="ARBA00007261"/>
    </source>
</evidence>
<dbReference type="InterPro" id="IPR011249">
    <property type="entry name" value="Metalloenz_LuxS/M16"/>
</dbReference>
<dbReference type="PANTHER" id="PTHR11851">
    <property type="entry name" value="METALLOPROTEASE"/>
    <property type="match status" value="1"/>
</dbReference>
<reference evidence="3" key="1">
    <citation type="journal article" date="2014" name="Front. Microbiol.">
        <title>High frequency of phylogenetically diverse reductive dehalogenase-homologous genes in deep subseafloor sedimentary metagenomes.</title>
        <authorList>
            <person name="Kawai M."/>
            <person name="Futagami T."/>
            <person name="Toyoda A."/>
            <person name="Takaki Y."/>
            <person name="Nishi S."/>
            <person name="Hori S."/>
            <person name="Arai W."/>
            <person name="Tsubouchi T."/>
            <person name="Morono Y."/>
            <person name="Uchiyama I."/>
            <person name="Ito T."/>
            <person name="Fujiyama A."/>
            <person name="Inagaki F."/>
            <person name="Takami H."/>
        </authorList>
    </citation>
    <scope>NUCLEOTIDE SEQUENCE</scope>
    <source>
        <strain evidence="3">Expedition CK06-06</strain>
    </source>
</reference>
<dbReference type="EMBL" id="BARS01043084">
    <property type="protein sequence ID" value="GAG35837.1"/>
    <property type="molecule type" value="Genomic_DNA"/>
</dbReference>
<feature type="non-terminal residue" evidence="3">
    <location>
        <position position="1"/>
    </location>
</feature>
<dbReference type="InterPro" id="IPR007863">
    <property type="entry name" value="Peptidase_M16_C"/>
</dbReference>
<protein>
    <recommendedName>
        <fullName evidence="2">Peptidase M16 C-terminal domain-containing protein</fullName>
    </recommendedName>
</protein>
<evidence type="ECO:0000313" key="3">
    <source>
        <dbReference type="EMBL" id="GAG35837.1"/>
    </source>
</evidence>